<dbReference type="GO" id="GO:0003677">
    <property type="term" value="F:DNA binding"/>
    <property type="evidence" value="ECO:0007669"/>
    <property type="project" value="InterPro"/>
</dbReference>
<dbReference type="CDD" id="cd10441">
    <property type="entry name" value="GIY-YIG_COG1833"/>
    <property type="match status" value="1"/>
</dbReference>
<dbReference type="NCBIfam" id="TIGR00230">
    <property type="entry name" value="sfsA"/>
    <property type="match status" value="1"/>
</dbReference>
<accession>A0A2G6KN27</accession>
<dbReference type="Pfam" id="PF17746">
    <property type="entry name" value="SfsA_N"/>
    <property type="match status" value="1"/>
</dbReference>
<dbReference type="AlphaFoldDB" id="A0A2G6KN27"/>
<dbReference type="Gene3D" id="3.40.1350.60">
    <property type="match status" value="1"/>
</dbReference>
<dbReference type="PANTHER" id="PTHR30545">
    <property type="entry name" value="SUGAR FERMENTATION STIMULATION PROTEIN A"/>
    <property type="match status" value="1"/>
</dbReference>
<dbReference type="EMBL" id="PDSK01000021">
    <property type="protein sequence ID" value="PIE36239.1"/>
    <property type="molecule type" value="Genomic_DNA"/>
</dbReference>
<reference evidence="3 4" key="1">
    <citation type="submission" date="2017-10" db="EMBL/GenBank/DDBJ databases">
        <title>Novel microbial diversity and functional potential in the marine mammal oral microbiome.</title>
        <authorList>
            <person name="Dudek N.K."/>
            <person name="Sun C.L."/>
            <person name="Burstein D."/>
            <person name="Kantor R.S."/>
            <person name="Aliaga Goltsman D.S."/>
            <person name="Bik E.M."/>
            <person name="Thomas B.C."/>
            <person name="Banfield J.F."/>
            <person name="Relman D.A."/>
        </authorList>
    </citation>
    <scope>NUCLEOTIDE SEQUENCE [LARGE SCALE GENOMIC DNA]</scope>
    <source>
        <strain evidence="3">DOLJORAL78_47_16</strain>
    </source>
</reference>
<name>A0A2G6KN27_9BACT</name>
<evidence type="ECO:0000313" key="4">
    <source>
        <dbReference type="Proteomes" id="UP000230821"/>
    </source>
</evidence>
<evidence type="ECO:0000313" key="3">
    <source>
        <dbReference type="EMBL" id="PIE36239.1"/>
    </source>
</evidence>
<gene>
    <name evidence="3" type="primary">sfsA</name>
    <name evidence="3" type="ORF">CSA56_00705</name>
</gene>
<dbReference type="Pfam" id="PF03749">
    <property type="entry name" value="SfsA"/>
    <property type="match status" value="1"/>
</dbReference>
<dbReference type="InterPro" id="IPR040452">
    <property type="entry name" value="SfsA_C"/>
</dbReference>
<evidence type="ECO:0000259" key="1">
    <source>
        <dbReference type="Pfam" id="PF03749"/>
    </source>
</evidence>
<dbReference type="Gene3D" id="2.40.50.580">
    <property type="match status" value="1"/>
</dbReference>
<dbReference type="InterPro" id="IPR005224">
    <property type="entry name" value="SfsA"/>
</dbReference>
<proteinExistence type="predicted"/>
<dbReference type="PANTHER" id="PTHR30545:SF2">
    <property type="entry name" value="SUGAR FERMENTATION STIMULATION PROTEIN A"/>
    <property type="match status" value="1"/>
</dbReference>
<dbReference type="InterPro" id="IPR002837">
    <property type="entry name" value="DUF123"/>
</dbReference>
<dbReference type="CDD" id="cd22359">
    <property type="entry name" value="SfsA-like_bacterial"/>
    <property type="match status" value="1"/>
</dbReference>
<feature type="domain" description="Sugar fermentation stimulation protein C-terminal" evidence="1">
    <location>
        <begin position="84"/>
        <end position="210"/>
    </location>
</feature>
<comment type="caution">
    <text evidence="3">The sequence shown here is derived from an EMBL/GenBank/DDBJ whole genome shotgun (WGS) entry which is preliminary data.</text>
</comment>
<dbReference type="Pfam" id="PF01986">
    <property type="entry name" value="DUF123"/>
    <property type="match status" value="1"/>
</dbReference>
<dbReference type="Proteomes" id="UP000230821">
    <property type="component" value="Unassembled WGS sequence"/>
</dbReference>
<dbReference type="InterPro" id="IPR041465">
    <property type="entry name" value="SfsA_N"/>
</dbReference>
<feature type="domain" description="SfsA N-terminal OB" evidence="2">
    <location>
        <begin position="15"/>
        <end position="78"/>
    </location>
</feature>
<protein>
    <submittedName>
        <fullName evidence="3">DNA/RNA nuclease SfsA</fullName>
    </submittedName>
</protein>
<sequence>MDFPIYPTYEETYFLERLNRFVMLLRRKNGETIRAHVPNTGRMEEFCFEGRPFFVTPLHNRKYSYKVVATRYHEQFVFLDTLKTNELFAQLLLTNEIPQFQNVTDIRREVTFGDSRFDFTFSRAHEKIIAEIKSCTLCHSTLAMFPDAPTLRGQKHLNVLEHLSIKKCFTSYVIFLILNASAERFMPNFHTDFDYSRSFLAIKNVHLKAFTVNFIDPVTADLSSLQEVPIDLAATEKHCRNTGSYLLILENIEDRTVSVGKLGEIFFQKGWYVYAGSAMNALDARLKRHQRKRKKKRWHIDYIASTLMKVKKVYPIRKSERIESELARAIEKICDSSIQHFGSSDAREDSHLFYFTSAPWKNPAFIEEILTVRHI</sequence>
<organism evidence="3 4">
    <name type="scientific">candidate division KSB3 bacterium</name>
    <dbReference type="NCBI Taxonomy" id="2044937"/>
    <lineage>
        <taxon>Bacteria</taxon>
        <taxon>candidate division KSB3</taxon>
    </lineage>
</organism>
<evidence type="ECO:0000259" key="2">
    <source>
        <dbReference type="Pfam" id="PF17746"/>
    </source>
</evidence>